<accession>A0AAF0DMJ7</accession>
<feature type="signal peptide" evidence="2">
    <location>
        <begin position="1"/>
        <end position="23"/>
    </location>
</feature>
<dbReference type="PANTHER" id="PTHR12640:SF0">
    <property type="entry name" value="DOLICHYL-DIPHOSPHOOLIGOSACCHARIDE--PROTEIN GLYCOSYLTRANSFERASE SUBUNIT 2"/>
    <property type="match status" value="1"/>
</dbReference>
<dbReference type="Proteomes" id="UP001219355">
    <property type="component" value="Chromosome 3"/>
</dbReference>
<name>A0AAF0DMJ7_9EURO</name>
<feature type="chain" id="PRO_5044255268" description="Dolichyl-diphosphooligosaccharide--protein glycosyltransferase subunit 2" evidence="2">
    <location>
        <begin position="24"/>
        <end position="242"/>
    </location>
</feature>
<dbReference type="GO" id="GO:0006487">
    <property type="term" value="P:protein N-linked glycosylation"/>
    <property type="evidence" value="ECO:0007669"/>
    <property type="project" value="TreeGrafter"/>
</dbReference>
<evidence type="ECO:0008006" key="5">
    <source>
        <dbReference type="Google" id="ProtNLM"/>
    </source>
</evidence>
<dbReference type="EMBL" id="CP120629">
    <property type="protein sequence ID" value="WEW59525.1"/>
    <property type="molecule type" value="Genomic_DNA"/>
</dbReference>
<feature type="transmembrane region" description="Helical" evidence="1">
    <location>
        <begin position="191"/>
        <end position="224"/>
    </location>
</feature>
<protein>
    <recommendedName>
        <fullName evidence="5">Dolichyl-diphosphooligosaccharide--protein glycosyltransferase subunit 2</fullName>
    </recommendedName>
</protein>
<reference evidence="3" key="1">
    <citation type="submission" date="2023-03" db="EMBL/GenBank/DDBJ databases">
        <title>Emydomyces testavorans Genome Sequence.</title>
        <authorList>
            <person name="Hoyer L."/>
        </authorList>
    </citation>
    <scope>NUCLEOTIDE SEQUENCE</scope>
    <source>
        <strain evidence="3">16-2883</strain>
    </source>
</reference>
<keyword evidence="4" id="KW-1185">Reference proteome</keyword>
<sequence>MHFSTVIQFGLLALSALPSSLAAASWGFSDATLSIQQKGAGVGGGLKEKLSDKKPLSKPIPLGQSDTLKLLLTAQEGRTPKKPHQAFLLLRDPASDLDISYALAMKENGKARLELNFKDLPIQFLKSQTPLDANLVIASFGSALGYNNPVFRLSINRDPNEPLPSSEVVRYGKLKEIHHIFKSDPKSPPIIISLVFVVAVIAALPALAGFTLPVFLAVGAVAILSGSRALGEVQERRLAGLR</sequence>
<organism evidence="3 4">
    <name type="scientific">Emydomyces testavorans</name>
    <dbReference type="NCBI Taxonomy" id="2070801"/>
    <lineage>
        <taxon>Eukaryota</taxon>
        <taxon>Fungi</taxon>
        <taxon>Dikarya</taxon>
        <taxon>Ascomycota</taxon>
        <taxon>Pezizomycotina</taxon>
        <taxon>Eurotiomycetes</taxon>
        <taxon>Eurotiomycetidae</taxon>
        <taxon>Onygenales</taxon>
        <taxon>Nannizziopsiaceae</taxon>
        <taxon>Emydomyces</taxon>
    </lineage>
</organism>
<evidence type="ECO:0000256" key="2">
    <source>
        <dbReference type="SAM" id="SignalP"/>
    </source>
</evidence>
<evidence type="ECO:0000256" key="1">
    <source>
        <dbReference type="SAM" id="Phobius"/>
    </source>
</evidence>
<gene>
    <name evidence="3" type="ORF">PRK78_004999</name>
</gene>
<proteinExistence type="predicted"/>
<keyword evidence="2" id="KW-0732">Signal</keyword>
<evidence type="ECO:0000313" key="4">
    <source>
        <dbReference type="Proteomes" id="UP001219355"/>
    </source>
</evidence>
<dbReference type="GO" id="GO:0008250">
    <property type="term" value="C:oligosaccharyltransferase complex"/>
    <property type="evidence" value="ECO:0007669"/>
    <property type="project" value="InterPro"/>
</dbReference>
<evidence type="ECO:0000313" key="3">
    <source>
        <dbReference type="EMBL" id="WEW59525.1"/>
    </source>
</evidence>
<keyword evidence="1" id="KW-0812">Transmembrane</keyword>
<dbReference type="AlphaFoldDB" id="A0AAF0DMJ7"/>
<dbReference type="InterPro" id="IPR008814">
    <property type="entry name" value="Swp1"/>
</dbReference>
<dbReference type="PANTHER" id="PTHR12640">
    <property type="entry name" value="RIBOPHORIN II"/>
    <property type="match status" value="1"/>
</dbReference>
<keyword evidence="1" id="KW-1133">Transmembrane helix</keyword>
<keyword evidence="1" id="KW-0472">Membrane</keyword>